<comment type="caution">
    <text evidence="7">The sequence shown here is derived from an EMBL/GenBank/DDBJ whole genome shotgun (WGS) entry which is preliminary data.</text>
</comment>
<dbReference type="Proteomes" id="UP000295560">
    <property type="component" value="Unassembled WGS sequence"/>
</dbReference>
<keyword evidence="8" id="KW-1185">Reference proteome</keyword>
<dbReference type="InterPro" id="IPR027417">
    <property type="entry name" value="P-loop_NTPase"/>
</dbReference>
<dbReference type="InterPro" id="IPR003439">
    <property type="entry name" value="ABC_transporter-like_ATP-bd"/>
</dbReference>
<evidence type="ECO:0000256" key="2">
    <source>
        <dbReference type="ARBA" id="ARBA00022448"/>
    </source>
</evidence>
<sequence length="311" mass="33001">MSVRIRGLRRSFGDHEVLRGVDLEATPSTVLALLGHNGAGKTTLIRVVATLLAPHGGSVTVAGHDVLREPGRVRASLSLTGQFAAVDDELTGRENLELAGRLAHLGRRGARLRGEELLERFGLADAAGRRVRGYSGGMRRRLDLAMGLVGRPSVLVLDEPTTGLDPTSRESLWDSVRDLAAEGATVLLTTQYLPEADRLADRVAVLRDGRIVADGRPADLKAQVGGTRLDLEFADPLRRARAATALGLPVPDASDAALPVPSDGSGADLHRLLAVLEDARAVPDRLSTHRPDLDDVFRVLAISRPVPAGAA</sequence>
<dbReference type="GO" id="GO:0016887">
    <property type="term" value="F:ATP hydrolysis activity"/>
    <property type="evidence" value="ECO:0007669"/>
    <property type="project" value="InterPro"/>
</dbReference>
<dbReference type="PROSITE" id="PS00211">
    <property type="entry name" value="ABC_TRANSPORTER_1"/>
    <property type="match status" value="1"/>
</dbReference>
<organism evidence="7 8">
    <name type="scientific">Pseudonocardia endophytica</name>
    <dbReference type="NCBI Taxonomy" id="401976"/>
    <lineage>
        <taxon>Bacteria</taxon>
        <taxon>Bacillati</taxon>
        <taxon>Actinomycetota</taxon>
        <taxon>Actinomycetes</taxon>
        <taxon>Pseudonocardiales</taxon>
        <taxon>Pseudonocardiaceae</taxon>
        <taxon>Pseudonocardia</taxon>
    </lineage>
</organism>
<dbReference type="SMART" id="SM00382">
    <property type="entry name" value="AAA"/>
    <property type="match status" value="1"/>
</dbReference>
<keyword evidence="4 7" id="KW-0067">ATP-binding</keyword>
<name>A0A4R1HTM3_PSEEN</name>
<gene>
    <name evidence="7" type="ORF">EV378_1862</name>
</gene>
<keyword evidence="2" id="KW-0813">Transport</keyword>
<dbReference type="GO" id="GO:0005886">
    <property type="term" value="C:plasma membrane"/>
    <property type="evidence" value="ECO:0007669"/>
    <property type="project" value="UniProtKB-SubCell"/>
</dbReference>
<evidence type="ECO:0000313" key="7">
    <source>
        <dbReference type="EMBL" id="TCK26034.1"/>
    </source>
</evidence>
<evidence type="ECO:0000256" key="5">
    <source>
        <dbReference type="ARBA" id="ARBA00023251"/>
    </source>
</evidence>
<comment type="subcellular location">
    <subcellularLocation>
        <location evidence="1">Cell membrane</location>
        <topology evidence="1">Peripheral membrane protein</topology>
    </subcellularLocation>
</comment>
<evidence type="ECO:0000313" key="8">
    <source>
        <dbReference type="Proteomes" id="UP000295560"/>
    </source>
</evidence>
<dbReference type="Pfam" id="PF00005">
    <property type="entry name" value="ABC_tran"/>
    <property type="match status" value="1"/>
</dbReference>
<dbReference type="InterPro" id="IPR003593">
    <property type="entry name" value="AAA+_ATPase"/>
</dbReference>
<dbReference type="RefSeq" id="WP_132422666.1">
    <property type="nucleotide sequence ID" value="NZ_SMFZ01000001.1"/>
</dbReference>
<dbReference type="EMBL" id="SMFZ01000001">
    <property type="protein sequence ID" value="TCK26034.1"/>
    <property type="molecule type" value="Genomic_DNA"/>
</dbReference>
<evidence type="ECO:0000256" key="1">
    <source>
        <dbReference type="ARBA" id="ARBA00004202"/>
    </source>
</evidence>
<protein>
    <submittedName>
        <fullName evidence="7">ABC-2 type transport system ATP-binding protein</fullName>
    </submittedName>
</protein>
<dbReference type="GO" id="GO:0046677">
    <property type="term" value="P:response to antibiotic"/>
    <property type="evidence" value="ECO:0007669"/>
    <property type="project" value="UniProtKB-KW"/>
</dbReference>
<evidence type="ECO:0000256" key="4">
    <source>
        <dbReference type="ARBA" id="ARBA00022840"/>
    </source>
</evidence>
<evidence type="ECO:0000256" key="3">
    <source>
        <dbReference type="ARBA" id="ARBA00022741"/>
    </source>
</evidence>
<dbReference type="PANTHER" id="PTHR42711">
    <property type="entry name" value="ABC TRANSPORTER ATP-BINDING PROTEIN"/>
    <property type="match status" value="1"/>
</dbReference>
<dbReference type="InterPro" id="IPR050763">
    <property type="entry name" value="ABC_transporter_ATP-binding"/>
</dbReference>
<accession>A0A4R1HTM3</accession>
<evidence type="ECO:0000259" key="6">
    <source>
        <dbReference type="PROSITE" id="PS50893"/>
    </source>
</evidence>
<dbReference type="OrthoDB" id="9804819at2"/>
<dbReference type="Gene3D" id="3.40.50.300">
    <property type="entry name" value="P-loop containing nucleotide triphosphate hydrolases"/>
    <property type="match status" value="1"/>
</dbReference>
<dbReference type="GO" id="GO:0005524">
    <property type="term" value="F:ATP binding"/>
    <property type="evidence" value="ECO:0007669"/>
    <property type="project" value="UniProtKB-KW"/>
</dbReference>
<reference evidence="7 8" key="1">
    <citation type="submission" date="2019-03" db="EMBL/GenBank/DDBJ databases">
        <title>Sequencing the genomes of 1000 actinobacteria strains.</title>
        <authorList>
            <person name="Klenk H.-P."/>
        </authorList>
    </citation>
    <scope>NUCLEOTIDE SEQUENCE [LARGE SCALE GENOMIC DNA]</scope>
    <source>
        <strain evidence="7 8">DSM 44969</strain>
    </source>
</reference>
<dbReference type="PROSITE" id="PS50893">
    <property type="entry name" value="ABC_TRANSPORTER_2"/>
    <property type="match status" value="1"/>
</dbReference>
<keyword evidence="5" id="KW-0046">Antibiotic resistance</keyword>
<dbReference type="AlphaFoldDB" id="A0A4R1HTM3"/>
<dbReference type="SUPFAM" id="SSF52540">
    <property type="entry name" value="P-loop containing nucleoside triphosphate hydrolases"/>
    <property type="match status" value="1"/>
</dbReference>
<feature type="domain" description="ABC transporter" evidence="6">
    <location>
        <begin position="3"/>
        <end position="233"/>
    </location>
</feature>
<keyword evidence="3" id="KW-0547">Nucleotide-binding</keyword>
<proteinExistence type="predicted"/>
<dbReference type="InterPro" id="IPR017871">
    <property type="entry name" value="ABC_transporter-like_CS"/>
</dbReference>
<dbReference type="PANTHER" id="PTHR42711:SF19">
    <property type="entry name" value="DOXORUBICIN RESISTANCE ATP-BINDING PROTEIN DRRA"/>
    <property type="match status" value="1"/>
</dbReference>